<evidence type="ECO:0000313" key="2">
    <source>
        <dbReference type="EMBL" id="EJK70177.1"/>
    </source>
</evidence>
<evidence type="ECO:0000259" key="1">
    <source>
        <dbReference type="PROSITE" id="PS50948"/>
    </source>
</evidence>
<feature type="domain" description="Apple" evidence="1">
    <location>
        <begin position="5"/>
        <end position="95"/>
    </location>
</feature>
<dbReference type="AlphaFoldDB" id="K0TI40"/>
<keyword evidence="3" id="KW-1185">Reference proteome</keyword>
<name>K0TI40_THAOC</name>
<dbReference type="InterPro" id="IPR003609">
    <property type="entry name" value="Pan_app"/>
</dbReference>
<feature type="non-terminal residue" evidence="2">
    <location>
        <position position="1"/>
    </location>
</feature>
<reference evidence="2 3" key="1">
    <citation type="journal article" date="2012" name="Genome Biol.">
        <title>Genome and low-iron response of an oceanic diatom adapted to chronic iron limitation.</title>
        <authorList>
            <person name="Lommer M."/>
            <person name="Specht M."/>
            <person name="Roy A.S."/>
            <person name="Kraemer L."/>
            <person name="Andreson R."/>
            <person name="Gutowska M.A."/>
            <person name="Wolf J."/>
            <person name="Bergner S.V."/>
            <person name="Schilhabel M.B."/>
            <person name="Klostermeier U.C."/>
            <person name="Beiko R.G."/>
            <person name="Rosenstiel P."/>
            <person name="Hippler M."/>
            <person name="Laroche J."/>
        </authorList>
    </citation>
    <scope>NUCLEOTIDE SEQUENCE [LARGE SCALE GENOMIC DNA]</scope>
    <source>
        <strain evidence="2 3">CCMP1005</strain>
    </source>
</reference>
<dbReference type="PROSITE" id="PS50948">
    <property type="entry name" value="PAN"/>
    <property type="match status" value="1"/>
</dbReference>
<protein>
    <recommendedName>
        <fullName evidence="1">Apple domain-containing protein</fullName>
    </recommendedName>
</protein>
<evidence type="ECO:0000313" key="3">
    <source>
        <dbReference type="Proteomes" id="UP000266841"/>
    </source>
</evidence>
<dbReference type="Pfam" id="PF00024">
    <property type="entry name" value="PAN_1"/>
    <property type="match status" value="1"/>
</dbReference>
<accession>K0TI40</accession>
<dbReference type="Proteomes" id="UP000266841">
    <property type="component" value="Unassembled WGS sequence"/>
</dbReference>
<organism evidence="2 3">
    <name type="scientific">Thalassiosira oceanica</name>
    <name type="common">Marine diatom</name>
    <dbReference type="NCBI Taxonomy" id="159749"/>
    <lineage>
        <taxon>Eukaryota</taxon>
        <taxon>Sar</taxon>
        <taxon>Stramenopiles</taxon>
        <taxon>Ochrophyta</taxon>
        <taxon>Bacillariophyta</taxon>
        <taxon>Coscinodiscophyceae</taxon>
        <taxon>Thalassiosirophycidae</taxon>
        <taxon>Thalassiosirales</taxon>
        <taxon>Thalassiosiraceae</taxon>
        <taxon>Thalassiosira</taxon>
    </lineage>
</organism>
<dbReference type="EMBL" id="AGNL01008936">
    <property type="protein sequence ID" value="EJK70177.1"/>
    <property type="molecule type" value="Genomic_DNA"/>
</dbReference>
<comment type="caution">
    <text evidence="2">The sequence shown here is derived from an EMBL/GenBank/DDBJ whole genome shotgun (WGS) entry which is preliminary data.</text>
</comment>
<proteinExistence type="predicted"/>
<dbReference type="OrthoDB" id="57292at2759"/>
<sequence>PTGISVTSILLQRDTNAMSHTCNDDSPVTEAQTVSECGNKCSADENCASFSYSKAAPSSPCVLHSIDWVDLNTCDEIDHKRVTSSPEYDWYLKDDRGIVPNDKGSCNFLSYHEAETYCKENGGRLCTQDELERDCASFTGCNFDTSFVWSKSEASPKVCEAETNTPGISLSYASCGKLVTEFDRLYKHRPNHFKETNPMLVDVDKPVSANFNNTAFPTAHKWDVDKNGRAILNGYRYGFKSALSGSSQGPPSALVEACDASMSFLLGKAFSIGLLTSISKSLEDFKPNTELPRPLWIKSYLEIKDPKVDATEKLKSSFQAIIDSRAHPPWLEGYLKHSDTNPHLVDSNRVAAEKVFCRDDGGNRLETCQKSWLMDESDPYKDKFMQEYNDLRPQNKTCTAFCKPEWLDSGEGNPYDSRDPCYNFYLDCIEYKPQVYQCSRFWNKCRDMLVAQEPKWEAFISTESNQVTKRYCQDNSKLGCQLSWLDEEPQDPVCQDFSLFCGSELNRTMPNYSWPPKYCNDNPDLTCQEEWLIDEKNRFSEESERACHDFWQHCHTELKVKFPRRKYPLPSPPHIDDMLPDKPTDTAFDKYWGDRYTQDRKFNGMKCSNRGAWHMQMSKEACNSAKGQWIRSSCITLYKYPHDQKQCRQTREALNFEPDHLDDHAICEKFNRQMCSDFFEDLDFIAKIGQDNPPPKFVQVQYKEITYPEWSIKLSKEKTKSFCDAKENACTTAINTCEEKLGMVKAGARSCELTLPVLPACGGSNPAYLGCQGGVMAKEFIMRIACKVVKGVCLIAKYLVCVVTKKIASAVYSIAKAGLNIAKKAAKSSLDNMKTSK</sequence>
<gene>
    <name evidence="2" type="ORF">THAOC_08486</name>
</gene>